<dbReference type="AlphaFoldDB" id="A0A0V1KIB2"/>
<evidence type="ECO:0000313" key="1">
    <source>
        <dbReference type="EMBL" id="KRZ46951.1"/>
    </source>
</evidence>
<dbReference type="EMBL" id="JYDW01001724">
    <property type="protein sequence ID" value="KRZ46951.1"/>
    <property type="molecule type" value="Genomic_DNA"/>
</dbReference>
<reference evidence="1 2" key="1">
    <citation type="submission" date="2015-05" db="EMBL/GenBank/DDBJ databases">
        <title>Evolution of Trichinella species and genotypes.</title>
        <authorList>
            <person name="Korhonen P.K."/>
            <person name="Edoardo P."/>
            <person name="Giuseppe L.R."/>
            <person name="Gasser R.B."/>
        </authorList>
    </citation>
    <scope>NUCLEOTIDE SEQUENCE [LARGE SCALE GENOMIC DNA]</scope>
    <source>
        <strain evidence="1">ISS10</strain>
    </source>
</reference>
<gene>
    <name evidence="1" type="ORF">T02_14645</name>
</gene>
<sequence>MDPEEGAVFLPEKACGPVIFVLLWSDFRGRWDQNTPQDIKQGL</sequence>
<name>A0A0V1KIB2_9BILA</name>
<comment type="caution">
    <text evidence="1">The sequence shown here is derived from an EMBL/GenBank/DDBJ whole genome shotgun (WGS) entry which is preliminary data.</text>
</comment>
<protein>
    <submittedName>
        <fullName evidence="1">Uncharacterized protein</fullName>
    </submittedName>
</protein>
<accession>A0A0V1KIB2</accession>
<dbReference type="Proteomes" id="UP000054721">
    <property type="component" value="Unassembled WGS sequence"/>
</dbReference>
<keyword evidence="2" id="KW-1185">Reference proteome</keyword>
<organism evidence="1 2">
    <name type="scientific">Trichinella nativa</name>
    <dbReference type="NCBI Taxonomy" id="6335"/>
    <lineage>
        <taxon>Eukaryota</taxon>
        <taxon>Metazoa</taxon>
        <taxon>Ecdysozoa</taxon>
        <taxon>Nematoda</taxon>
        <taxon>Enoplea</taxon>
        <taxon>Dorylaimia</taxon>
        <taxon>Trichinellida</taxon>
        <taxon>Trichinellidae</taxon>
        <taxon>Trichinella</taxon>
    </lineage>
</organism>
<evidence type="ECO:0000313" key="2">
    <source>
        <dbReference type="Proteomes" id="UP000054721"/>
    </source>
</evidence>
<proteinExistence type="predicted"/>